<gene>
    <name evidence="1" type="ORF">I6G26_05170</name>
</gene>
<proteinExistence type="predicted"/>
<dbReference type="Pfam" id="PF03692">
    <property type="entry name" value="CxxCxxCC"/>
    <property type="match status" value="1"/>
</dbReference>
<organism evidence="1 2">
    <name type="scientific">Moraxella nonliquefaciens</name>
    <dbReference type="NCBI Taxonomy" id="478"/>
    <lineage>
        <taxon>Bacteria</taxon>
        <taxon>Pseudomonadati</taxon>
        <taxon>Pseudomonadota</taxon>
        <taxon>Gammaproteobacteria</taxon>
        <taxon>Moraxellales</taxon>
        <taxon>Moraxellaceae</taxon>
        <taxon>Moraxella</taxon>
    </lineage>
</organism>
<dbReference type="RefSeq" id="WP_082995469.1">
    <property type="nucleotide sequence ID" value="NZ_CP065728.1"/>
</dbReference>
<protein>
    <submittedName>
        <fullName evidence="1">YkgJ family cysteine cluster protein</fullName>
    </submittedName>
</protein>
<keyword evidence="2" id="KW-1185">Reference proteome</keyword>
<reference evidence="1 2" key="1">
    <citation type="submission" date="2020-12" db="EMBL/GenBank/DDBJ databases">
        <title>FDA dAtabase for Regulatory Grade micrObial Sequences (FDA-ARGOS): Supporting development and validation of Infectious Disease Dx tests.</title>
        <authorList>
            <person name="Sproer C."/>
            <person name="Gronow S."/>
            <person name="Severitt S."/>
            <person name="Schroder I."/>
            <person name="Tallon L."/>
            <person name="Sadzewicz L."/>
            <person name="Zhao X."/>
            <person name="Boylan J."/>
            <person name="Ott S."/>
            <person name="Bowen H."/>
            <person name="Vavikolanu K."/>
            <person name="Mehta A."/>
            <person name="Aluvathingal J."/>
            <person name="Nadendla S."/>
            <person name="Lowell S."/>
            <person name="Myers T."/>
            <person name="Yan Y."/>
            <person name="Sichtig H."/>
        </authorList>
    </citation>
    <scope>NUCLEOTIDE SEQUENCE [LARGE SCALE GENOMIC DNA]</scope>
    <source>
        <strain evidence="1 2">FDAARGOS_869</strain>
    </source>
</reference>
<name>A0A7T3C0P3_MORNO</name>
<evidence type="ECO:0000313" key="2">
    <source>
        <dbReference type="Proteomes" id="UP000594834"/>
    </source>
</evidence>
<accession>A0A7T3C0P3</accession>
<evidence type="ECO:0000313" key="1">
    <source>
        <dbReference type="EMBL" id="QPT45371.1"/>
    </source>
</evidence>
<sequence length="89" mass="10502">MTHTPFPCTACGLCCRHVHLSDVTAYLDRGDGICRFLDTDTNLCQIYDDRPLICQVENYYRIHFKDKIDWETFINLNLKVCHQLQNQHL</sequence>
<dbReference type="InterPro" id="IPR005358">
    <property type="entry name" value="Puta_zinc/iron-chelating_dom"/>
</dbReference>
<dbReference type="EMBL" id="CP065728">
    <property type="protein sequence ID" value="QPT45371.1"/>
    <property type="molecule type" value="Genomic_DNA"/>
</dbReference>
<dbReference type="Proteomes" id="UP000594834">
    <property type="component" value="Chromosome"/>
</dbReference>